<evidence type="ECO:0000313" key="6">
    <source>
        <dbReference type="Proteomes" id="UP000305282"/>
    </source>
</evidence>
<dbReference type="GO" id="GO:0009247">
    <property type="term" value="P:glycolipid biosynthetic process"/>
    <property type="evidence" value="ECO:0007669"/>
    <property type="project" value="TreeGrafter"/>
</dbReference>
<name>A0A4S5DN78_9ACTN</name>
<reference evidence="5 6" key="1">
    <citation type="submission" date="2019-04" db="EMBL/GenBank/DDBJ databases">
        <title>Draft genome sequences for three unisolated Alnus-infective Frankia Sp+ strains, AgTrS, AiOr and AvVan, the first sequenced Frankia strains able to sporulate in-planta.</title>
        <authorList>
            <person name="Bethencourt L."/>
            <person name="Vautrin F."/>
            <person name="Taib N."/>
            <person name="Dubost A."/>
            <person name="Castro-Garcia L."/>
            <person name="Imbaud O."/>
            <person name="Abrouk D."/>
            <person name="Fournier P."/>
            <person name="Briolay J."/>
            <person name="Nguyen A."/>
            <person name="Normand P."/>
            <person name="Fernandez M.P."/>
            <person name="Brochier-Armanet C."/>
            <person name="Herrera-Belaroussi A."/>
        </authorList>
    </citation>
    <scope>NUCLEOTIDE SEQUENCE [LARGE SCALE GENOMIC DNA]</scope>
    <source>
        <strain evidence="5 6">AvVan</strain>
    </source>
</reference>
<comment type="similarity">
    <text evidence="1">Belongs to the glycosyltransferase 2 family.</text>
</comment>
<dbReference type="EMBL" id="SSXH01000569">
    <property type="protein sequence ID" value="THJ58426.1"/>
    <property type="molecule type" value="Genomic_DNA"/>
</dbReference>
<dbReference type="InterPro" id="IPR039528">
    <property type="entry name" value="DPM1-like"/>
</dbReference>
<protein>
    <submittedName>
        <fullName evidence="5">Polyprenol monophosphomannose synthase</fullName>
    </submittedName>
</protein>
<dbReference type="OrthoDB" id="9810303at2"/>
<dbReference type="InterPro" id="IPR029044">
    <property type="entry name" value="Nucleotide-diphossugar_trans"/>
</dbReference>
<dbReference type="Proteomes" id="UP000305282">
    <property type="component" value="Unassembled WGS sequence"/>
</dbReference>
<accession>A0A4S5DN78</accession>
<dbReference type="PANTHER" id="PTHR43398:SF1">
    <property type="entry name" value="DOLICHOL-PHOSPHATE MANNOSYLTRANSFERASE SUBUNIT 1"/>
    <property type="match status" value="1"/>
</dbReference>
<evidence type="ECO:0000313" key="5">
    <source>
        <dbReference type="EMBL" id="THJ58426.1"/>
    </source>
</evidence>
<keyword evidence="6" id="KW-1185">Reference proteome</keyword>
<keyword evidence="2" id="KW-0328">Glycosyltransferase</keyword>
<dbReference type="Pfam" id="PF00535">
    <property type="entry name" value="Glycos_transf_2"/>
    <property type="match status" value="1"/>
</dbReference>
<evidence type="ECO:0000256" key="3">
    <source>
        <dbReference type="ARBA" id="ARBA00022679"/>
    </source>
</evidence>
<feature type="domain" description="Glycosyltransferase 2-like" evidence="4">
    <location>
        <begin position="17"/>
        <end position="178"/>
    </location>
</feature>
<dbReference type="InterPro" id="IPR001173">
    <property type="entry name" value="Glyco_trans_2-like"/>
</dbReference>
<keyword evidence="3" id="KW-0808">Transferase</keyword>
<dbReference type="PANTHER" id="PTHR43398">
    <property type="entry name" value="DOLICHOL-PHOSPHATE MANNOSYLTRANSFERASE SUBUNIT 1"/>
    <property type="match status" value="1"/>
</dbReference>
<evidence type="ECO:0000259" key="4">
    <source>
        <dbReference type="Pfam" id="PF00535"/>
    </source>
</evidence>
<sequence>MGHHTESQAGAMKILCVIPTFNESGSIAQVIFGLRTADTAIDILVVDDGSTDGTLDIIKSVMAADARVHLLSRISKQCLGASYRAGFDWGITRGYQLLVEIDGDLSRDPRDLPRMLKAAPKADLVIGSRYIKGGSTAGWSPLRKLISRTGNRYVQRVLRLPVADATAGYRVFHHHVLRALPVSALTSTGYCFQVETAYLSWIHGFRIQEVPIVFREREAGQSKMSSMVVLEALAKVTRWGLAAKWCPAPHSISNSHWPTSRDTTEDFPE</sequence>
<dbReference type="GO" id="GO:0004582">
    <property type="term" value="F:dolichyl-phosphate beta-D-mannosyltransferase activity"/>
    <property type="evidence" value="ECO:0007669"/>
    <property type="project" value="InterPro"/>
</dbReference>
<evidence type="ECO:0000256" key="1">
    <source>
        <dbReference type="ARBA" id="ARBA00006739"/>
    </source>
</evidence>
<dbReference type="FunFam" id="3.90.550.10:FF:000122">
    <property type="entry name" value="Dolichol-phosphate mannosyltransferase subunit 1"/>
    <property type="match status" value="1"/>
</dbReference>
<organism evidence="5 6">
    <name type="scientific">Candidatus Frankia alpina</name>
    <dbReference type="NCBI Taxonomy" id="2699483"/>
    <lineage>
        <taxon>Bacteria</taxon>
        <taxon>Bacillati</taxon>
        <taxon>Actinomycetota</taxon>
        <taxon>Actinomycetes</taxon>
        <taxon>Frankiales</taxon>
        <taxon>Frankiaceae</taxon>
        <taxon>Frankia</taxon>
    </lineage>
</organism>
<dbReference type="AlphaFoldDB" id="A0A4S5DN78"/>
<evidence type="ECO:0000256" key="2">
    <source>
        <dbReference type="ARBA" id="ARBA00022676"/>
    </source>
</evidence>
<dbReference type="CDD" id="cd06442">
    <property type="entry name" value="DPM1_like"/>
    <property type="match status" value="1"/>
</dbReference>
<comment type="caution">
    <text evidence="5">The sequence shown here is derived from an EMBL/GenBank/DDBJ whole genome shotgun (WGS) entry which is preliminary data.</text>
</comment>
<proteinExistence type="inferred from homology"/>
<dbReference type="Gene3D" id="3.90.550.10">
    <property type="entry name" value="Spore Coat Polysaccharide Biosynthesis Protein SpsA, Chain A"/>
    <property type="match status" value="1"/>
</dbReference>
<dbReference type="GO" id="GO:0016020">
    <property type="term" value="C:membrane"/>
    <property type="evidence" value="ECO:0007669"/>
    <property type="project" value="GOC"/>
</dbReference>
<gene>
    <name evidence="5" type="ORF">E7Y31_18120</name>
</gene>
<dbReference type="RefSeq" id="WP_136449111.1">
    <property type="nucleotide sequence ID" value="NZ_SSXH01000569.1"/>
</dbReference>
<dbReference type="SUPFAM" id="SSF53448">
    <property type="entry name" value="Nucleotide-diphospho-sugar transferases"/>
    <property type="match status" value="1"/>
</dbReference>